<protein>
    <submittedName>
        <fullName evidence="7">CDGSH iron-sulfur domain-containing protein</fullName>
    </submittedName>
</protein>
<evidence type="ECO:0000259" key="6">
    <source>
        <dbReference type="SMART" id="SM00704"/>
    </source>
</evidence>
<dbReference type="InterPro" id="IPR018967">
    <property type="entry name" value="FeS-contain_CDGSH-typ"/>
</dbReference>
<dbReference type="AlphaFoldDB" id="A0ABD6B572"/>
<feature type="region of interest" description="Disordered" evidence="5">
    <location>
        <begin position="1"/>
        <end position="22"/>
    </location>
</feature>
<feature type="domain" description="Iron-binding zinc finger CDGSH type" evidence="6">
    <location>
        <begin position="10"/>
        <end position="51"/>
    </location>
</feature>
<sequence>MTRHVTREEHSPEYLDEEDIDPEKGDIAVCRCGLSDDHPFCDGSHRRTEDEGDGVYCYVDGERREIASVTFADGETVEYGDDGVDESGN</sequence>
<proteinExistence type="predicted"/>
<dbReference type="SMART" id="SM00704">
    <property type="entry name" value="ZnF_CDGSH"/>
    <property type="match status" value="1"/>
</dbReference>
<dbReference type="GO" id="GO:0005737">
    <property type="term" value="C:cytoplasm"/>
    <property type="evidence" value="ECO:0007669"/>
    <property type="project" value="UniProtKB-ARBA"/>
</dbReference>
<keyword evidence="1" id="KW-0001">2Fe-2S</keyword>
<feature type="compositionally biased region" description="Basic and acidic residues" evidence="5">
    <location>
        <begin position="1"/>
        <end position="13"/>
    </location>
</feature>
<dbReference type="GO" id="GO:0051537">
    <property type="term" value="F:2 iron, 2 sulfur cluster binding"/>
    <property type="evidence" value="ECO:0007669"/>
    <property type="project" value="UniProtKB-KW"/>
</dbReference>
<evidence type="ECO:0000256" key="4">
    <source>
        <dbReference type="ARBA" id="ARBA00023014"/>
    </source>
</evidence>
<keyword evidence="2" id="KW-0479">Metal-binding</keyword>
<comment type="caution">
    <text evidence="7">The sequence shown here is derived from an EMBL/GenBank/DDBJ whole genome shotgun (WGS) entry which is preliminary data.</text>
</comment>
<evidence type="ECO:0000256" key="2">
    <source>
        <dbReference type="ARBA" id="ARBA00022723"/>
    </source>
</evidence>
<evidence type="ECO:0000313" key="8">
    <source>
        <dbReference type="Proteomes" id="UP001597111"/>
    </source>
</evidence>
<dbReference type="Pfam" id="PF09360">
    <property type="entry name" value="zf-CDGSH"/>
    <property type="match status" value="1"/>
</dbReference>
<evidence type="ECO:0000256" key="1">
    <source>
        <dbReference type="ARBA" id="ARBA00022714"/>
    </source>
</evidence>
<keyword evidence="8" id="KW-1185">Reference proteome</keyword>
<dbReference type="EMBL" id="JBHUDH010000066">
    <property type="protein sequence ID" value="MFD1526116.1"/>
    <property type="molecule type" value="Genomic_DNA"/>
</dbReference>
<dbReference type="Gene3D" id="3.40.5.90">
    <property type="entry name" value="CDGSH iron-sulfur domain, mitoNEET-type"/>
    <property type="match status" value="1"/>
</dbReference>
<dbReference type="Proteomes" id="UP001597111">
    <property type="component" value="Unassembled WGS sequence"/>
</dbReference>
<evidence type="ECO:0000256" key="3">
    <source>
        <dbReference type="ARBA" id="ARBA00023004"/>
    </source>
</evidence>
<accession>A0ABD6B572</accession>
<dbReference type="InterPro" id="IPR042216">
    <property type="entry name" value="MitoNEET_CISD"/>
</dbReference>
<keyword evidence="4" id="KW-0411">Iron-sulfur</keyword>
<organism evidence="7 8">
    <name type="scientific">Halolamina salina</name>
    <dbReference type="NCBI Taxonomy" id="1220023"/>
    <lineage>
        <taxon>Archaea</taxon>
        <taxon>Methanobacteriati</taxon>
        <taxon>Methanobacteriota</taxon>
        <taxon>Stenosarchaea group</taxon>
        <taxon>Halobacteria</taxon>
        <taxon>Halobacteriales</taxon>
        <taxon>Haloferacaceae</taxon>
    </lineage>
</organism>
<keyword evidence="3" id="KW-0408">Iron</keyword>
<evidence type="ECO:0000313" key="7">
    <source>
        <dbReference type="EMBL" id="MFD1526116.1"/>
    </source>
</evidence>
<dbReference type="GO" id="GO:0046872">
    <property type="term" value="F:metal ion binding"/>
    <property type="evidence" value="ECO:0007669"/>
    <property type="project" value="UniProtKB-KW"/>
</dbReference>
<dbReference type="RefSeq" id="WP_379732180.1">
    <property type="nucleotide sequence ID" value="NZ_JBHSWZ010000225.1"/>
</dbReference>
<name>A0ABD6B572_9EURY</name>
<reference evidence="7 8" key="1">
    <citation type="journal article" date="2019" name="Int. J. Syst. Evol. Microbiol.">
        <title>The Global Catalogue of Microorganisms (GCM) 10K type strain sequencing project: providing services to taxonomists for standard genome sequencing and annotation.</title>
        <authorList>
            <consortium name="The Broad Institute Genomics Platform"/>
            <consortium name="The Broad Institute Genome Sequencing Center for Infectious Disease"/>
            <person name="Wu L."/>
            <person name="Ma J."/>
        </authorList>
    </citation>
    <scope>NUCLEOTIDE SEQUENCE [LARGE SCALE GENOMIC DNA]</scope>
    <source>
        <strain evidence="7 8">CGMCC 1.12285</strain>
    </source>
</reference>
<evidence type="ECO:0000256" key="5">
    <source>
        <dbReference type="SAM" id="MobiDB-lite"/>
    </source>
</evidence>
<gene>
    <name evidence="7" type="ORF">ACFR9S_07340</name>
</gene>